<dbReference type="InterPro" id="IPR023393">
    <property type="entry name" value="START-like_dom_sf"/>
</dbReference>
<accession>A0A7J7MR97</accession>
<evidence type="ECO:0000313" key="4">
    <source>
        <dbReference type="Proteomes" id="UP000541444"/>
    </source>
</evidence>
<dbReference type="CDD" id="cd07816">
    <property type="entry name" value="Bet_v1-like"/>
    <property type="match status" value="1"/>
</dbReference>
<dbReference type="AlphaFoldDB" id="A0A7J7MR97"/>
<dbReference type="SUPFAM" id="SSF55961">
    <property type="entry name" value="Bet v1-like"/>
    <property type="match status" value="1"/>
</dbReference>
<dbReference type="GO" id="GO:0004864">
    <property type="term" value="F:protein phosphatase inhibitor activity"/>
    <property type="evidence" value="ECO:0007669"/>
    <property type="project" value="InterPro"/>
</dbReference>
<name>A0A7J7MR97_9MAGN</name>
<comment type="caution">
    <text evidence="3">The sequence shown here is derived from an EMBL/GenBank/DDBJ whole genome shotgun (WGS) entry which is preliminary data.</text>
</comment>
<keyword evidence="4" id="KW-1185">Reference proteome</keyword>
<evidence type="ECO:0000259" key="2">
    <source>
        <dbReference type="SMART" id="SM01037"/>
    </source>
</evidence>
<comment type="similarity">
    <text evidence="1">Belongs to the BetVI family.</text>
</comment>
<dbReference type="Proteomes" id="UP000541444">
    <property type="component" value="Unassembled WGS sequence"/>
</dbReference>
<dbReference type="SMART" id="SM01037">
    <property type="entry name" value="Bet_v_1"/>
    <property type="match status" value="1"/>
</dbReference>
<sequence>MSKLEVEIESKSPADKLWEAITESNTLFPKVFPDQYKSIEILEGDGKSVGSIRLITYAEGIPIITFAKEKIEVADQANKTISYSVIDGELATFYKTFRATLQITAKGDGSLVKWSVEYEKANDEVPEPDLVQDFALKTFTGLDEYLLKA</sequence>
<dbReference type="GO" id="GO:0010427">
    <property type="term" value="F:abscisic acid binding"/>
    <property type="evidence" value="ECO:0007669"/>
    <property type="project" value="InterPro"/>
</dbReference>
<dbReference type="InterPro" id="IPR024949">
    <property type="entry name" value="Bet_v_I_allergen"/>
</dbReference>
<protein>
    <recommendedName>
        <fullName evidence="2">Bet v I/Major latex protein domain-containing protein</fullName>
    </recommendedName>
</protein>
<gene>
    <name evidence="3" type="ORF">GIB67_004258</name>
</gene>
<dbReference type="GO" id="GO:0009738">
    <property type="term" value="P:abscisic acid-activated signaling pathway"/>
    <property type="evidence" value="ECO:0007669"/>
    <property type="project" value="InterPro"/>
</dbReference>
<dbReference type="PANTHER" id="PTHR31907">
    <property type="entry name" value="MLP-LIKE PROTEIN 423"/>
    <property type="match status" value="1"/>
</dbReference>
<dbReference type="Pfam" id="PF00407">
    <property type="entry name" value="Bet_v_1"/>
    <property type="match status" value="1"/>
</dbReference>
<evidence type="ECO:0000313" key="3">
    <source>
        <dbReference type="EMBL" id="KAF6157320.1"/>
    </source>
</evidence>
<dbReference type="EMBL" id="JACGCM010001275">
    <property type="protein sequence ID" value="KAF6157320.1"/>
    <property type="molecule type" value="Genomic_DNA"/>
</dbReference>
<dbReference type="GO" id="GO:0006952">
    <property type="term" value="P:defense response"/>
    <property type="evidence" value="ECO:0007669"/>
    <property type="project" value="InterPro"/>
</dbReference>
<dbReference type="PRINTS" id="PR00634">
    <property type="entry name" value="BETALLERGEN"/>
</dbReference>
<dbReference type="Gene3D" id="3.30.530.20">
    <property type="match status" value="1"/>
</dbReference>
<reference evidence="3 4" key="1">
    <citation type="journal article" date="2020" name="IScience">
        <title>Genome Sequencing of the Endangered Kingdonia uniflora (Circaeasteraceae, Ranunculales) Reveals Potential Mechanisms of Evolutionary Specialization.</title>
        <authorList>
            <person name="Sun Y."/>
            <person name="Deng T."/>
            <person name="Zhang A."/>
            <person name="Moore M.J."/>
            <person name="Landis J.B."/>
            <person name="Lin N."/>
            <person name="Zhang H."/>
            <person name="Zhang X."/>
            <person name="Huang J."/>
            <person name="Zhang X."/>
            <person name="Sun H."/>
            <person name="Wang H."/>
        </authorList>
    </citation>
    <scope>NUCLEOTIDE SEQUENCE [LARGE SCALE GENOMIC DNA]</scope>
    <source>
        <strain evidence="3">TB1705</strain>
        <tissue evidence="3">Leaf</tissue>
    </source>
</reference>
<dbReference type="InterPro" id="IPR000916">
    <property type="entry name" value="Bet_v_I/MLP"/>
</dbReference>
<feature type="domain" description="Bet v I/Major latex protein" evidence="2">
    <location>
        <begin position="1"/>
        <end position="149"/>
    </location>
</feature>
<dbReference type="FunFam" id="3.30.530.20:FF:000007">
    <property type="entry name" value="Major pollen allergen Bet v 1-A"/>
    <property type="match status" value="1"/>
</dbReference>
<dbReference type="OrthoDB" id="1858121at2759"/>
<proteinExistence type="inferred from homology"/>
<evidence type="ECO:0000256" key="1">
    <source>
        <dbReference type="ARBA" id="ARBA00009744"/>
    </source>
</evidence>
<organism evidence="3 4">
    <name type="scientific">Kingdonia uniflora</name>
    <dbReference type="NCBI Taxonomy" id="39325"/>
    <lineage>
        <taxon>Eukaryota</taxon>
        <taxon>Viridiplantae</taxon>
        <taxon>Streptophyta</taxon>
        <taxon>Embryophyta</taxon>
        <taxon>Tracheophyta</taxon>
        <taxon>Spermatophyta</taxon>
        <taxon>Magnoliopsida</taxon>
        <taxon>Ranunculales</taxon>
        <taxon>Circaeasteraceae</taxon>
        <taxon>Kingdonia</taxon>
    </lineage>
</organism>
<dbReference type="GO" id="GO:0038023">
    <property type="term" value="F:signaling receptor activity"/>
    <property type="evidence" value="ECO:0007669"/>
    <property type="project" value="InterPro"/>
</dbReference>
<dbReference type="InterPro" id="IPR051761">
    <property type="entry name" value="MLP-like_ligand-binding"/>
</dbReference>